<dbReference type="InterPro" id="IPR000242">
    <property type="entry name" value="PTP_cat"/>
</dbReference>
<dbReference type="SUPFAM" id="SSF52799">
    <property type="entry name" value="(Phosphotyrosine protein) phosphatases II"/>
    <property type="match status" value="1"/>
</dbReference>
<dbReference type="InterPro" id="IPR050348">
    <property type="entry name" value="Protein-Tyr_Phosphatase"/>
</dbReference>
<evidence type="ECO:0000313" key="15">
    <source>
        <dbReference type="Proteomes" id="UP001142055"/>
    </source>
</evidence>
<dbReference type="SUPFAM" id="SSF52087">
    <property type="entry name" value="CRAL/TRIO domain"/>
    <property type="match status" value="1"/>
</dbReference>
<evidence type="ECO:0000256" key="7">
    <source>
        <dbReference type="ARBA" id="ARBA00055430"/>
    </source>
</evidence>
<reference evidence="14" key="1">
    <citation type="submission" date="2022-12" db="EMBL/GenBank/DDBJ databases">
        <title>Genome assemblies of Blomia tropicalis.</title>
        <authorList>
            <person name="Cui Y."/>
        </authorList>
    </citation>
    <scope>NUCLEOTIDE SEQUENCE</scope>
    <source>
        <tissue evidence="14">Adult mites</tissue>
    </source>
</reference>
<dbReference type="OrthoDB" id="10051650at2759"/>
<dbReference type="SMART" id="SM00404">
    <property type="entry name" value="PTPc_motif"/>
    <property type="match status" value="1"/>
</dbReference>
<dbReference type="InterPro" id="IPR029021">
    <property type="entry name" value="Prot-tyrosine_phosphatase-like"/>
</dbReference>
<dbReference type="InterPro" id="IPR001251">
    <property type="entry name" value="CRAL-TRIO_dom"/>
</dbReference>
<dbReference type="PANTHER" id="PTHR19134">
    <property type="entry name" value="RECEPTOR-TYPE TYROSINE-PROTEIN PHOSPHATASE"/>
    <property type="match status" value="1"/>
</dbReference>
<dbReference type="AlphaFoldDB" id="A0A9Q0M5D2"/>
<dbReference type="Pfam" id="PF00650">
    <property type="entry name" value="CRAL_TRIO"/>
    <property type="match status" value="1"/>
</dbReference>
<feature type="compositionally biased region" description="Low complexity" evidence="10">
    <location>
        <begin position="272"/>
        <end position="289"/>
    </location>
</feature>
<evidence type="ECO:0000256" key="6">
    <source>
        <dbReference type="ARBA" id="ARBA00022990"/>
    </source>
</evidence>
<name>A0A9Q0M5D2_BLOTA</name>
<evidence type="ECO:0000256" key="4">
    <source>
        <dbReference type="ARBA" id="ARBA00022801"/>
    </source>
</evidence>
<dbReference type="EC" id="3.1.3.48" evidence="2"/>
<dbReference type="InterPro" id="IPR000387">
    <property type="entry name" value="Tyr_Pase_dom"/>
</dbReference>
<dbReference type="PROSITE" id="PS50056">
    <property type="entry name" value="TYR_PHOSPHATASE_2"/>
    <property type="match status" value="1"/>
</dbReference>
<dbReference type="GO" id="GO:0048666">
    <property type="term" value="P:neuron development"/>
    <property type="evidence" value="ECO:0007669"/>
    <property type="project" value="UniProtKB-ARBA"/>
</dbReference>
<feature type="domain" description="CRAL-TRIO" evidence="13">
    <location>
        <begin position="75"/>
        <end position="235"/>
    </location>
</feature>
<evidence type="ECO:0000256" key="1">
    <source>
        <dbReference type="ARBA" id="ARBA00004496"/>
    </source>
</evidence>
<dbReference type="PRINTS" id="PR00700">
    <property type="entry name" value="PRTYPHPHTASE"/>
</dbReference>
<evidence type="ECO:0000313" key="14">
    <source>
        <dbReference type="EMBL" id="KAJ6218923.1"/>
    </source>
</evidence>
<dbReference type="SUPFAM" id="SSF46938">
    <property type="entry name" value="CRAL/TRIO N-terminal domain"/>
    <property type="match status" value="1"/>
</dbReference>
<accession>A0A9Q0M5D2</accession>
<organism evidence="14 15">
    <name type="scientific">Blomia tropicalis</name>
    <name type="common">Mite</name>
    <dbReference type="NCBI Taxonomy" id="40697"/>
    <lineage>
        <taxon>Eukaryota</taxon>
        <taxon>Metazoa</taxon>
        <taxon>Ecdysozoa</taxon>
        <taxon>Arthropoda</taxon>
        <taxon>Chelicerata</taxon>
        <taxon>Arachnida</taxon>
        <taxon>Acari</taxon>
        <taxon>Acariformes</taxon>
        <taxon>Sarcoptiformes</taxon>
        <taxon>Astigmata</taxon>
        <taxon>Glycyphagoidea</taxon>
        <taxon>Echimyopodidae</taxon>
        <taxon>Blomia</taxon>
    </lineage>
</organism>
<evidence type="ECO:0000259" key="13">
    <source>
        <dbReference type="PROSITE" id="PS50191"/>
    </source>
</evidence>
<dbReference type="InterPro" id="IPR036865">
    <property type="entry name" value="CRAL-TRIO_dom_sf"/>
</dbReference>
<dbReference type="Proteomes" id="UP001142055">
    <property type="component" value="Chromosome 2"/>
</dbReference>
<dbReference type="GO" id="GO:0005737">
    <property type="term" value="C:cytoplasm"/>
    <property type="evidence" value="ECO:0007669"/>
    <property type="project" value="UniProtKB-SubCell"/>
</dbReference>
<comment type="caution">
    <text evidence="14">The sequence shown here is derived from an EMBL/GenBank/DDBJ whole genome shotgun (WGS) entry which is preliminary data.</text>
</comment>
<dbReference type="SMART" id="SM00194">
    <property type="entry name" value="PTPc"/>
    <property type="match status" value="1"/>
</dbReference>
<dbReference type="SMART" id="SM00516">
    <property type="entry name" value="SEC14"/>
    <property type="match status" value="1"/>
</dbReference>
<protein>
    <recommendedName>
        <fullName evidence="9">Tyrosine-protein phosphatase non-receptor type 9</fullName>
        <ecNumber evidence="2">3.1.3.48</ecNumber>
    </recommendedName>
</protein>
<dbReference type="FunFam" id="3.90.190.10:FF:000026">
    <property type="entry name" value="tyrosine-protein phosphatase non-receptor type 9"/>
    <property type="match status" value="1"/>
</dbReference>
<dbReference type="PROSITE" id="PS50055">
    <property type="entry name" value="TYR_PHOSPHATASE_PTP"/>
    <property type="match status" value="1"/>
</dbReference>
<comment type="similarity">
    <text evidence="8">Belongs to the protein-tyrosine phosphatase family. Non-receptor class 3 subfamily.</text>
</comment>
<evidence type="ECO:0000259" key="11">
    <source>
        <dbReference type="PROSITE" id="PS50055"/>
    </source>
</evidence>
<keyword evidence="4" id="KW-0378">Hydrolase</keyword>
<keyword evidence="3" id="KW-0963">Cytoplasm</keyword>
<feature type="region of interest" description="Disordered" evidence="10">
    <location>
        <begin position="337"/>
        <end position="358"/>
    </location>
</feature>
<comment type="function">
    <text evidence="7">Protein-tyrosine phosphatase that could participate in the transfer of hydrophobic ligands or in functions of the Golgi apparatus.</text>
</comment>
<evidence type="ECO:0000256" key="2">
    <source>
        <dbReference type="ARBA" id="ARBA00013064"/>
    </source>
</evidence>
<evidence type="ECO:0000256" key="3">
    <source>
        <dbReference type="ARBA" id="ARBA00022490"/>
    </source>
</evidence>
<dbReference type="Gene3D" id="3.90.190.10">
    <property type="entry name" value="Protein tyrosine phosphatase superfamily"/>
    <property type="match status" value="1"/>
</dbReference>
<dbReference type="CDD" id="cd00170">
    <property type="entry name" value="SEC14"/>
    <property type="match status" value="1"/>
</dbReference>
<dbReference type="GO" id="GO:0004725">
    <property type="term" value="F:protein tyrosine phosphatase activity"/>
    <property type="evidence" value="ECO:0007669"/>
    <property type="project" value="UniProtKB-EC"/>
</dbReference>
<sequence length="689" mass="78494">MDINLLSSFEKKALDDFLDIVNQSRRINSEKVMHPNSALKFLMARKFDIQRSLQLYQSHENVRIREGVVKFDPRQDPLKRELETGKFTILKPATDKEGSMIALFSAGKHIPSETTHQTTLQGVVYQLDVALDDYDTQRNGIIFIYNMNGSKYSNFDYELSQKILNLLKGAYPARLRKVLIVTAPLWFKAPFRILQLFVREKLRDRVHMVNTSQLALHIPEDTIPEELGGSLKIDHATWLEHCHRIHLDDVGDLCPSIPADRRLFSSITGMNSNDSSAGNSSAGSSANSSPVGTIKKANGDLSSTRNNLISNGTSSSNGSEFVNNLLMVENAIQHSSLNKGELDGNENDDDDDDDSNGLTIRDLERYEEIEDDLQSSGISLQEFIESLNMKGRRGLHDEYCMIKMQAPSGSFEMARTKANGTKNRYIDVLCYDHSRVKLPLLDRDKTTDYINANYVDGYRQRRAFISTQGPLTKTFHDFWRMVWHNKCLVIVMTTRTIERSRAKCDQYWPLDEKTYCQIGNYCIINNSVEQDKDWVISNLSLVNTDTNEKRTVVHMQFTSWPDFGVPQSSVSMLDFRNKARDYQKQYLKTIQWNGHPLGPPIIVHCSAGIGRTGTFITIDISIQRLEESGKIDIQGTVEKIRSQRAYSIQMPDQYIFCCLALLEYAMLKGMMADVDLSRFEDEEQSDADD</sequence>
<keyword evidence="5" id="KW-0904">Protein phosphatase</keyword>
<dbReference type="PROSITE" id="PS00383">
    <property type="entry name" value="TYR_PHOSPHATASE_1"/>
    <property type="match status" value="1"/>
</dbReference>
<comment type="subcellular location">
    <subcellularLocation>
        <location evidence="1">Cytoplasm</location>
    </subcellularLocation>
</comment>
<evidence type="ECO:0000259" key="12">
    <source>
        <dbReference type="PROSITE" id="PS50056"/>
    </source>
</evidence>
<dbReference type="EMBL" id="JAPWDV010000002">
    <property type="protein sequence ID" value="KAJ6218923.1"/>
    <property type="molecule type" value="Genomic_DNA"/>
</dbReference>
<feature type="compositionally biased region" description="Acidic residues" evidence="10">
    <location>
        <begin position="343"/>
        <end position="355"/>
    </location>
</feature>
<dbReference type="PROSITE" id="PS50191">
    <property type="entry name" value="CRAL_TRIO"/>
    <property type="match status" value="1"/>
</dbReference>
<feature type="domain" description="Tyrosine specific protein phosphatases" evidence="12">
    <location>
        <begin position="573"/>
        <end position="655"/>
    </location>
</feature>
<feature type="domain" description="Tyrosine-protein phosphatase" evidence="11">
    <location>
        <begin position="395"/>
        <end position="664"/>
    </location>
</feature>
<dbReference type="InterPro" id="IPR036273">
    <property type="entry name" value="CRAL/TRIO_N_dom_sf"/>
</dbReference>
<dbReference type="FunFam" id="3.40.525.10:FF:000005">
    <property type="entry name" value="Tyrosine-protein phosphatase non-receptor type 9"/>
    <property type="match status" value="1"/>
</dbReference>
<dbReference type="Pfam" id="PF00102">
    <property type="entry name" value="Y_phosphatase"/>
    <property type="match status" value="1"/>
</dbReference>
<feature type="region of interest" description="Disordered" evidence="10">
    <location>
        <begin position="272"/>
        <end position="316"/>
    </location>
</feature>
<dbReference type="InterPro" id="IPR003595">
    <property type="entry name" value="Tyr_Pase_cat"/>
</dbReference>
<gene>
    <name evidence="14" type="ORF">RDWZM_004735</name>
</gene>
<dbReference type="InterPro" id="IPR016130">
    <property type="entry name" value="Tyr_Pase_AS"/>
</dbReference>
<evidence type="ECO:0000256" key="5">
    <source>
        <dbReference type="ARBA" id="ARBA00022912"/>
    </source>
</evidence>
<feature type="compositionally biased region" description="Polar residues" evidence="10">
    <location>
        <begin position="300"/>
        <end position="316"/>
    </location>
</feature>
<keyword evidence="15" id="KW-1185">Reference proteome</keyword>
<dbReference type="Gene3D" id="3.40.525.10">
    <property type="entry name" value="CRAL-TRIO lipid binding domain"/>
    <property type="match status" value="1"/>
</dbReference>
<evidence type="ECO:0000256" key="9">
    <source>
        <dbReference type="ARBA" id="ARBA00069781"/>
    </source>
</evidence>
<proteinExistence type="inferred from homology"/>
<evidence type="ECO:0000256" key="10">
    <source>
        <dbReference type="SAM" id="MobiDB-lite"/>
    </source>
</evidence>
<dbReference type="PANTHER" id="PTHR19134:SF534">
    <property type="entry name" value="LD27988P"/>
    <property type="match status" value="1"/>
</dbReference>
<evidence type="ECO:0000256" key="8">
    <source>
        <dbReference type="ARBA" id="ARBA00060781"/>
    </source>
</evidence>
<dbReference type="OMA" id="HMLYTAW"/>
<keyword evidence="6" id="KW-0007">Acetylation</keyword>